<protein>
    <recommendedName>
        <fullName evidence="2">Transposase IS4-like domain-containing protein</fullName>
    </recommendedName>
</protein>
<accession>A0A644XL74</accession>
<name>A0A644XL74_9ZZZZ</name>
<dbReference type="EMBL" id="VSSQ01002688">
    <property type="protein sequence ID" value="MPM16849.1"/>
    <property type="molecule type" value="Genomic_DNA"/>
</dbReference>
<evidence type="ECO:0008006" key="2">
    <source>
        <dbReference type="Google" id="ProtNLM"/>
    </source>
</evidence>
<reference evidence="1" key="1">
    <citation type="submission" date="2019-08" db="EMBL/GenBank/DDBJ databases">
        <authorList>
            <person name="Kucharzyk K."/>
            <person name="Murdoch R.W."/>
            <person name="Higgins S."/>
            <person name="Loffler F."/>
        </authorList>
    </citation>
    <scope>NUCLEOTIDE SEQUENCE</scope>
</reference>
<dbReference type="PANTHER" id="PTHR34614:SF2">
    <property type="entry name" value="TRANSPOSASE IS4-LIKE DOMAIN-CONTAINING PROTEIN"/>
    <property type="match status" value="1"/>
</dbReference>
<evidence type="ECO:0000313" key="1">
    <source>
        <dbReference type="EMBL" id="MPM16849.1"/>
    </source>
</evidence>
<organism evidence="1">
    <name type="scientific">bioreactor metagenome</name>
    <dbReference type="NCBI Taxonomy" id="1076179"/>
    <lineage>
        <taxon>unclassified sequences</taxon>
        <taxon>metagenomes</taxon>
        <taxon>ecological metagenomes</taxon>
    </lineage>
</organism>
<sequence length="326" mass="36965">MSSFKYGVVTPTILTEERTDFPTANDNISIPIGTIGFVKEYVDKLGLGPVFSEIKRKGTPLLLLVNSLIAYRLTENFSVEGCGRWLENDIIRNEFGIGKEVSHRMLNRAVEDIGKNMEEVISKATFSIRRGYDLPHTDCNLDSSSLSVYSKQSSLFSFGYSRDKRPDLRQVNFAVAVERKRNAMSFELNKCGKIIILTTSDDDALDILVRYRLRNEAEKLFETLKDELEGGVNYLSSHNSVSGMIFAEFVLVSLRYVLAERLREAELPGKVWIPDVLGLMNKLKITYLNGKWRLNEVSKKQREMYSALGVPIPELGDHLNLKPCHN</sequence>
<comment type="caution">
    <text evidence="1">The sequence shown here is derived from an EMBL/GenBank/DDBJ whole genome shotgun (WGS) entry which is preliminary data.</text>
</comment>
<proteinExistence type="predicted"/>
<dbReference type="AlphaFoldDB" id="A0A644XL74"/>
<dbReference type="PANTHER" id="PTHR34614">
    <property type="match status" value="1"/>
</dbReference>
<gene>
    <name evidence="1" type="ORF">SDC9_63231</name>
</gene>